<dbReference type="SFLD" id="SFLDS00005">
    <property type="entry name" value="Isoprenoid_Synthase_Type_I"/>
    <property type="match status" value="1"/>
</dbReference>
<dbReference type="SUPFAM" id="SSF55811">
    <property type="entry name" value="Nudix"/>
    <property type="match status" value="1"/>
</dbReference>
<dbReference type="GO" id="GO:0046872">
    <property type="term" value="F:metal ion binding"/>
    <property type="evidence" value="ECO:0007669"/>
    <property type="project" value="UniProtKB-KW"/>
</dbReference>
<evidence type="ECO:0000313" key="14">
    <source>
        <dbReference type="EMBL" id="GFH49090.1"/>
    </source>
</evidence>
<dbReference type="InterPro" id="IPR019845">
    <property type="entry name" value="Squalene/phytoene_synthase_CS"/>
</dbReference>
<sequence length="745" mass="83729">MSKWDGKAMSQMDFMEKDTVLVLDNDDNVIGSESKRGSHEFNMKQPAGVLHRAFSVFIFDKSTNELLLQQRATDKITFPSVWTNTCCSHPLHGMDPPEVDSPAEVAAGTVPGVKHAAVRKLEHELGIPPAELPLEKFKFLTRLHYWAADTVTHGPKAPWGEHEIDYVLFFVVKDKSEITLNLNKEEVEDVKWVTQEKLLEMMNDENLLFSPWFRIIVKKWVLGKNGWWNDLKETMETDKFCDFESIQRFDPPKEHLGGLGNAKPQFNDEAVGDSSKKQGAYGKIQTHKESKFSQLSHIDEIWSALVLLKIKPLKSNLESDFVKQTFNASDLEFCDDILCKVSRSFAAVIRQLPPTLLVDVLIFYLVLRALDTVEDDMTAFESNEIKIKHLMNFHKTALEDPAWSMDGVGEADEKRLLQEFPKCHSVYAALKPESKEVIADITKRMAEGMAEFVGKDLGQGTADVEQYNRYCHFVAGLVGEGLSRLFAASGLEDASMSDELFLSDQMGLFLQKTNIIRDYLEDYVDGRAFWPQSVWKKYSKSGDLGYFANQNDVEAKKQALYCLNDLVTDALHLVPDCLKYLSKLHCAEVFRFCAIPQVMAIATLDKCYHNEDVFTGVVKIRKGLSCKLINNTNDVAGVHAVFYKFAKSVAKQAMKAKASGFQDPSFDRTIAICQNICDLTRAEVKKQNTSFFVDCSLITCVGAGIYTGKIPIALSAASALIVKTATKSIGNMKTSAKLEEEKKNN</sequence>
<dbReference type="InterPro" id="IPR044844">
    <property type="entry name" value="Trans_IPPS_euk-type"/>
</dbReference>
<comment type="caution">
    <text evidence="14">The sequence shown here is derived from an EMBL/GenBank/DDBJ whole genome shotgun (WGS) entry which is preliminary data.</text>
</comment>
<name>A0AAD3CQ40_9STRA</name>
<evidence type="ECO:0000313" key="15">
    <source>
        <dbReference type="Proteomes" id="UP001054902"/>
    </source>
</evidence>
<dbReference type="CDD" id="cd00683">
    <property type="entry name" value="Trans_IPPS_HH"/>
    <property type="match status" value="1"/>
</dbReference>
<keyword evidence="12" id="KW-0413">Isomerase</keyword>
<dbReference type="Pfam" id="PF00494">
    <property type="entry name" value="SQS_PSY"/>
    <property type="match status" value="1"/>
</dbReference>
<dbReference type="InterPro" id="IPR015797">
    <property type="entry name" value="NUDIX_hydrolase-like_dom_sf"/>
</dbReference>
<dbReference type="NCBIfam" id="TIGR02150">
    <property type="entry name" value="IPP_isom_1"/>
    <property type="match status" value="1"/>
</dbReference>
<evidence type="ECO:0000256" key="7">
    <source>
        <dbReference type="ARBA" id="ARBA00022723"/>
    </source>
</evidence>
<dbReference type="FunFam" id="1.10.600.10:FF:000023">
    <property type="entry name" value="Squalene synthase"/>
    <property type="match status" value="1"/>
</dbReference>
<dbReference type="Pfam" id="PF00293">
    <property type="entry name" value="NUDIX"/>
    <property type="match status" value="1"/>
</dbReference>
<evidence type="ECO:0000256" key="12">
    <source>
        <dbReference type="ARBA" id="ARBA00023235"/>
    </source>
</evidence>
<evidence type="ECO:0000256" key="10">
    <source>
        <dbReference type="ARBA" id="ARBA00023098"/>
    </source>
</evidence>
<dbReference type="PANTHER" id="PTHR11626:SF2">
    <property type="entry name" value="SQUALENE SYNTHASE"/>
    <property type="match status" value="1"/>
</dbReference>
<dbReference type="GO" id="GO:0008299">
    <property type="term" value="P:isoprenoid biosynthetic process"/>
    <property type="evidence" value="ECO:0007669"/>
    <property type="project" value="UniProtKB-KW"/>
</dbReference>
<keyword evidence="5" id="KW-0444">Lipid biosynthesis</keyword>
<keyword evidence="15" id="KW-1185">Reference proteome</keyword>
<proteinExistence type="inferred from homology"/>
<evidence type="ECO:0000256" key="5">
    <source>
        <dbReference type="ARBA" id="ARBA00022516"/>
    </source>
</evidence>
<dbReference type="PROSITE" id="PS01044">
    <property type="entry name" value="SQUALEN_PHYTOEN_SYN_1"/>
    <property type="match status" value="1"/>
</dbReference>
<dbReference type="SFLD" id="SFLDG01018">
    <property type="entry name" value="Squalene/Phytoene_Synthase_Lik"/>
    <property type="match status" value="1"/>
</dbReference>
<protein>
    <submittedName>
        <fullName evidence="14">Farnesyl-diphosphate farnesyltransferase</fullName>
    </submittedName>
</protein>
<keyword evidence="7" id="KW-0479">Metal-binding</keyword>
<dbReference type="AlphaFoldDB" id="A0AAD3CQ40"/>
<evidence type="ECO:0000256" key="4">
    <source>
        <dbReference type="ARBA" id="ARBA00007579"/>
    </source>
</evidence>
<dbReference type="InterPro" id="IPR033904">
    <property type="entry name" value="Trans_IPPS_HH"/>
</dbReference>
<gene>
    <name evidence="14" type="ORF">CTEN210_05566</name>
</gene>
<dbReference type="NCBIfam" id="TIGR01559">
    <property type="entry name" value="squal_synth"/>
    <property type="match status" value="1"/>
</dbReference>
<comment type="similarity">
    <text evidence="4">Belongs to the IPP isomerase type 1 family.</text>
</comment>
<evidence type="ECO:0000256" key="8">
    <source>
        <dbReference type="ARBA" id="ARBA00022842"/>
    </source>
</evidence>
<dbReference type="CDD" id="cd02885">
    <property type="entry name" value="NUDIX_IPP_Isomerase"/>
    <property type="match status" value="1"/>
</dbReference>
<comment type="similarity">
    <text evidence="3">Belongs to the phytoene/squalene synthase family.</text>
</comment>
<dbReference type="EMBL" id="BLLK01000032">
    <property type="protein sequence ID" value="GFH49090.1"/>
    <property type="molecule type" value="Genomic_DNA"/>
</dbReference>
<evidence type="ECO:0000256" key="2">
    <source>
        <dbReference type="ARBA" id="ARBA00004826"/>
    </source>
</evidence>
<dbReference type="InterPro" id="IPR006449">
    <property type="entry name" value="Squal_synth-like"/>
</dbReference>
<reference evidence="14 15" key="1">
    <citation type="journal article" date="2021" name="Sci. Rep.">
        <title>The genome of the diatom Chaetoceros tenuissimus carries an ancient integrated fragment of an extant virus.</title>
        <authorList>
            <person name="Hongo Y."/>
            <person name="Kimura K."/>
            <person name="Takaki Y."/>
            <person name="Yoshida Y."/>
            <person name="Baba S."/>
            <person name="Kobayashi G."/>
            <person name="Nagasaki K."/>
            <person name="Hano T."/>
            <person name="Tomaru Y."/>
        </authorList>
    </citation>
    <scope>NUCLEOTIDE SEQUENCE [LARGE SCALE GENOMIC DNA]</scope>
    <source>
        <strain evidence="14 15">NIES-3715</strain>
    </source>
</reference>
<dbReference type="PANTHER" id="PTHR11626">
    <property type="entry name" value="FARNESYL-DIPHOSPHATE FARNESYLTRANSFERASE"/>
    <property type="match status" value="1"/>
</dbReference>
<dbReference type="Gene3D" id="3.90.79.10">
    <property type="entry name" value="Nucleoside Triphosphate Pyrophosphohydrolase"/>
    <property type="match status" value="1"/>
</dbReference>
<comment type="pathway">
    <text evidence="2">Isoprenoid biosynthesis; dimethylallyl diphosphate biosynthesis; dimethylallyl diphosphate from isopentenyl diphosphate: step 1/1.</text>
</comment>
<evidence type="ECO:0000256" key="6">
    <source>
        <dbReference type="ARBA" id="ARBA00022679"/>
    </source>
</evidence>
<evidence type="ECO:0000256" key="9">
    <source>
        <dbReference type="ARBA" id="ARBA00022955"/>
    </source>
</evidence>
<dbReference type="PROSITE" id="PS51462">
    <property type="entry name" value="NUDIX"/>
    <property type="match status" value="1"/>
</dbReference>
<dbReference type="GO" id="GO:0006694">
    <property type="term" value="P:steroid biosynthetic process"/>
    <property type="evidence" value="ECO:0007669"/>
    <property type="project" value="UniProtKB-KW"/>
</dbReference>
<keyword evidence="11" id="KW-0414">Isoprene biosynthesis</keyword>
<dbReference type="Proteomes" id="UP001054902">
    <property type="component" value="Unassembled WGS sequence"/>
</dbReference>
<keyword evidence="10" id="KW-0443">Lipid metabolism</keyword>
<dbReference type="Gene3D" id="1.10.600.10">
    <property type="entry name" value="Farnesyl Diphosphate Synthase"/>
    <property type="match status" value="1"/>
</dbReference>
<dbReference type="InterPro" id="IPR000086">
    <property type="entry name" value="NUDIX_hydrolase_dom"/>
</dbReference>
<dbReference type="PROSITE" id="PS01045">
    <property type="entry name" value="SQUALEN_PHYTOEN_SYN_2"/>
    <property type="match status" value="1"/>
</dbReference>
<dbReference type="GO" id="GO:0005789">
    <property type="term" value="C:endoplasmic reticulum membrane"/>
    <property type="evidence" value="ECO:0007669"/>
    <property type="project" value="TreeGrafter"/>
</dbReference>
<dbReference type="InterPro" id="IPR011876">
    <property type="entry name" value="IsopentenylPP_isomerase_typ1"/>
</dbReference>
<organism evidence="14 15">
    <name type="scientific">Chaetoceros tenuissimus</name>
    <dbReference type="NCBI Taxonomy" id="426638"/>
    <lineage>
        <taxon>Eukaryota</taxon>
        <taxon>Sar</taxon>
        <taxon>Stramenopiles</taxon>
        <taxon>Ochrophyta</taxon>
        <taxon>Bacillariophyta</taxon>
        <taxon>Coscinodiscophyceae</taxon>
        <taxon>Chaetocerotophycidae</taxon>
        <taxon>Chaetocerotales</taxon>
        <taxon>Chaetocerotaceae</taxon>
        <taxon>Chaetoceros</taxon>
    </lineage>
</organism>
<evidence type="ECO:0000256" key="1">
    <source>
        <dbReference type="ARBA" id="ARBA00001946"/>
    </source>
</evidence>
<feature type="domain" description="Nudix hydrolase" evidence="13">
    <location>
        <begin position="49"/>
        <end position="215"/>
    </location>
</feature>
<dbReference type="GO" id="GO:0051996">
    <property type="term" value="F:squalene synthase [NAD(P)H] activity"/>
    <property type="evidence" value="ECO:0007669"/>
    <property type="project" value="InterPro"/>
</dbReference>
<keyword evidence="8" id="KW-0460">Magnesium</keyword>
<comment type="cofactor">
    <cofactor evidence="1">
        <name>Mg(2+)</name>
        <dbReference type="ChEBI" id="CHEBI:18420"/>
    </cofactor>
</comment>
<dbReference type="InterPro" id="IPR008949">
    <property type="entry name" value="Isoprenoid_synthase_dom_sf"/>
</dbReference>
<dbReference type="InterPro" id="IPR002060">
    <property type="entry name" value="Squ/phyt_synthse"/>
</dbReference>
<dbReference type="GO" id="GO:0004452">
    <property type="term" value="F:isopentenyl-diphosphate delta-isomerase activity"/>
    <property type="evidence" value="ECO:0007669"/>
    <property type="project" value="InterPro"/>
</dbReference>
<dbReference type="GO" id="GO:0045338">
    <property type="term" value="P:farnesyl diphosphate metabolic process"/>
    <property type="evidence" value="ECO:0007669"/>
    <property type="project" value="InterPro"/>
</dbReference>
<keyword evidence="9" id="KW-0752">Steroid biosynthesis</keyword>
<evidence type="ECO:0000256" key="3">
    <source>
        <dbReference type="ARBA" id="ARBA00006251"/>
    </source>
</evidence>
<dbReference type="FunFam" id="3.90.79.10:FF:000012">
    <property type="entry name" value="Isopentenyl-diphosphate Delta-isomerase 1"/>
    <property type="match status" value="1"/>
</dbReference>
<keyword evidence="6" id="KW-0808">Transferase</keyword>
<dbReference type="SUPFAM" id="SSF48576">
    <property type="entry name" value="Terpenoid synthases"/>
    <property type="match status" value="1"/>
</dbReference>
<evidence type="ECO:0000256" key="11">
    <source>
        <dbReference type="ARBA" id="ARBA00023229"/>
    </source>
</evidence>
<accession>A0AAD3CQ40</accession>
<evidence type="ECO:0000259" key="13">
    <source>
        <dbReference type="PROSITE" id="PS51462"/>
    </source>
</evidence>